<dbReference type="PANTHER" id="PTHR43394">
    <property type="entry name" value="ATP-DEPENDENT PERMEASE MDL1, MITOCHONDRIAL"/>
    <property type="match status" value="1"/>
</dbReference>
<evidence type="ECO:0000256" key="6">
    <source>
        <dbReference type="ARBA" id="ARBA00022840"/>
    </source>
</evidence>
<evidence type="ECO:0000259" key="10">
    <source>
        <dbReference type="PROSITE" id="PS50929"/>
    </source>
</evidence>
<evidence type="ECO:0000259" key="9">
    <source>
        <dbReference type="PROSITE" id="PS50893"/>
    </source>
</evidence>
<dbReference type="PANTHER" id="PTHR43394:SF1">
    <property type="entry name" value="ATP-BINDING CASSETTE SUB-FAMILY B MEMBER 10, MITOCHONDRIAL"/>
    <property type="match status" value="1"/>
</dbReference>
<keyword evidence="5" id="KW-0547">Nucleotide-binding</keyword>
<dbReference type="Gene3D" id="1.20.1560.10">
    <property type="entry name" value="ABC transporter type 1, transmembrane domain"/>
    <property type="match status" value="1"/>
</dbReference>
<organism evidence="11">
    <name type="scientific">Paenibacillus ihbetae</name>
    <dbReference type="NCBI Taxonomy" id="1870820"/>
    <lineage>
        <taxon>Bacteria</taxon>
        <taxon>Bacillati</taxon>
        <taxon>Bacillota</taxon>
        <taxon>Bacilli</taxon>
        <taxon>Bacillales</taxon>
        <taxon>Paenibacillaceae</taxon>
        <taxon>Paenibacillus</taxon>
    </lineage>
</organism>
<dbReference type="Gene3D" id="3.40.50.300">
    <property type="entry name" value="P-loop containing nucleotide triphosphate hydrolases"/>
    <property type="match status" value="1"/>
</dbReference>
<dbReference type="FunFam" id="3.40.50.300:FF:000221">
    <property type="entry name" value="Multidrug ABC transporter ATP-binding protein"/>
    <property type="match status" value="1"/>
</dbReference>
<dbReference type="Pfam" id="PF00664">
    <property type="entry name" value="ABC_membrane"/>
    <property type="match status" value="1"/>
</dbReference>
<dbReference type="InterPro" id="IPR017871">
    <property type="entry name" value="ABC_transporter-like_CS"/>
</dbReference>
<evidence type="ECO:0000256" key="1">
    <source>
        <dbReference type="ARBA" id="ARBA00004651"/>
    </source>
</evidence>
<dbReference type="KEGG" id="pib:BBD41_13305"/>
<dbReference type="GO" id="GO:0005524">
    <property type="term" value="F:ATP binding"/>
    <property type="evidence" value="ECO:0007669"/>
    <property type="project" value="UniProtKB-KW"/>
</dbReference>
<dbReference type="PROSITE" id="PS50929">
    <property type="entry name" value="ABC_TM1F"/>
    <property type="match status" value="1"/>
</dbReference>
<proteinExistence type="predicted"/>
<dbReference type="InterPro" id="IPR036640">
    <property type="entry name" value="ABC1_TM_sf"/>
</dbReference>
<dbReference type="InterPro" id="IPR003439">
    <property type="entry name" value="ABC_transporter-like_ATP-bd"/>
</dbReference>
<feature type="domain" description="ABC transporter" evidence="9">
    <location>
        <begin position="176"/>
        <end position="410"/>
    </location>
</feature>
<dbReference type="InterPro" id="IPR011527">
    <property type="entry name" value="ABC1_TM_dom"/>
</dbReference>
<dbReference type="SUPFAM" id="SSF90123">
    <property type="entry name" value="ABC transporter transmembrane region"/>
    <property type="match status" value="1"/>
</dbReference>
<gene>
    <name evidence="11" type="ORF">BBD41_13305</name>
</gene>
<evidence type="ECO:0000256" key="5">
    <source>
        <dbReference type="ARBA" id="ARBA00022741"/>
    </source>
</evidence>
<dbReference type="PROSITE" id="PS50893">
    <property type="entry name" value="ABC_TRANSPORTER_2"/>
    <property type="match status" value="1"/>
</dbReference>
<dbReference type="InterPro" id="IPR039421">
    <property type="entry name" value="Type_1_exporter"/>
</dbReference>
<keyword evidence="4" id="KW-0812">Transmembrane</keyword>
<reference evidence="11" key="1">
    <citation type="submission" date="2016-08" db="EMBL/GenBank/DDBJ databases">
        <title>Complete Genome Seqeunce of Paenibacillus sp. nov. IHBB 9852 from high altitute lake of Indian trans-Himalayas.</title>
        <authorList>
            <person name="Kiran S."/>
            <person name="Swarnkar M.K."/>
            <person name="Rana A."/>
            <person name="Tewari R."/>
            <person name="Gulati A."/>
        </authorList>
    </citation>
    <scope>NUCLEOTIDE SEQUENCE [LARGE SCALE GENOMIC DNA]</scope>
    <source>
        <strain evidence="11">IHBB 9852</strain>
    </source>
</reference>
<keyword evidence="7" id="KW-1133">Transmembrane helix</keyword>
<dbReference type="InterPro" id="IPR003593">
    <property type="entry name" value="AAA+_ATPase"/>
</dbReference>
<evidence type="ECO:0000313" key="11">
    <source>
        <dbReference type="EMBL" id="ANY73482.1"/>
    </source>
</evidence>
<dbReference type="GO" id="GO:0015421">
    <property type="term" value="F:ABC-type oligopeptide transporter activity"/>
    <property type="evidence" value="ECO:0007669"/>
    <property type="project" value="TreeGrafter"/>
</dbReference>
<dbReference type="AlphaFoldDB" id="A0A1B2E0N7"/>
<dbReference type="PROSITE" id="PS00211">
    <property type="entry name" value="ABC_TRANSPORTER_1"/>
    <property type="match status" value="1"/>
</dbReference>
<evidence type="ECO:0000256" key="7">
    <source>
        <dbReference type="ARBA" id="ARBA00022989"/>
    </source>
</evidence>
<dbReference type="InterPro" id="IPR027417">
    <property type="entry name" value="P-loop_NTPase"/>
</dbReference>
<comment type="subcellular location">
    <subcellularLocation>
        <location evidence="1">Cell membrane</location>
        <topology evidence="1">Multi-pass membrane protein</topology>
    </subcellularLocation>
</comment>
<accession>A0A1B2E0N7</accession>
<keyword evidence="2" id="KW-0813">Transport</keyword>
<evidence type="ECO:0000256" key="4">
    <source>
        <dbReference type="ARBA" id="ARBA00022692"/>
    </source>
</evidence>
<keyword evidence="3" id="KW-1003">Cell membrane</keyword>
<protein>
    <submittedName>
        <fullName evidence="11">Uncharacterized protein</fullName>
    </submittedName>
</protein>
<name>A0A1B2E0N7_9BACL</name>
<keyword evidence="6" id="KW-0067">ATP-binding</keyword>
<feature type="domain" description="ABC transmembrane type-1" evidence="10">
    <location>
        <begin position="1"/>
        <end position="144"/>
    </location>
</feature>
<dbReference type="EMBL" id="CP016809">
    <property type="protein sequence ID" value="ANY73482.1"/>
    <property type="molecule type" value="Genomic_DNA"/>
</dbReference>
<dbReference type="SMART" id="SM00382">
    <property type="entry name" value="AAA"/>
    <property type="match status" value="1"/>
</dbReference>
<evidence type="ECO:0000256" key="8">
    <source>
        <dbReference type="ARBA" id="ARBA00023136"/>
    </source>
</evidence>
<sequence>MLAIVLGITFVYITLGKRMMTRMSSLSRSVQDSRADLQVIIEEGVSSSREVIAFDRSKWEMKRYLEAFQTMFARVIKEGKAQNKFMLLSDPLRTGVTIITLAYGGYRVLEGDMTLGMFVILYTFSTQLMETTRDVYGLLQDYSSKKANVDRLAANVLQLEQIDPGVYELNGPVSSIHFSKVSFSYSEDQPYVLRNLELHIPVGKKIALVGPSGSGKSSIVQLLNRFYQPQIGEILVNEMPLTRIKRTEWNNCISVAAQEPFLFTDSIRNNILLGRSFTEEEMIAACQAAEIHDFIETLPLGYDTELGERGQNLSGGQRQRIAIARALLANPEILILDEATSALDMETERRVMYNIDQVRKGKTTIVIAHRLSTIENADIIVFLDGGSVVESGNHDKLLSLDGRYAGLTKELSAV</sequence>
<keyword evidence="8" id="KW-0472">Membrane</keyword>
<evidence type="ECO:0000256" key="3">
    <source>
        <dbReference type="ARBA" id="ARBA00022475"/>
    </source>
</evidence>
<dbReference type="GO" id="GO:0005886">
    <property type="term" value="C:plasma membrane"/>
    <property type="evidence" value="ECO:0007669"/>
    <property type="project" value="UniProtKB-SubCell"/>
</dbReference>
<dbReference type="GO" id="GO:0016887">
    <property type="term" value="F:ATP hydrolysis activity"/>
    <property type="evidence" value="ECO:0007669"/>
    <property type="project" value="InterPro"/>
</dbReference>
<evidence type="ECO:0000256" key="2">
    <source>
        <dbReference type="ARBA" id="ARBA00022448"/>
    </source>
</evidence>
<dbReference type="Pfam" id="PF00005">
    <property type="entry name" value="ABC_tran"/>
    <property type="match status" value="1"/>
</dbReference>
<dbReference type="SUPFAM" id="SSF52540">
    <property type="entry name" value="P-loop containing nucleoside triphosphate hydrolases"/>
    <property type="match status" value="1"/>
</dbReference>